<evidence type="ECO:0000256" key="1">
    <source>
        <dbReference type="ARBA" id="ARBA00023239"/>
    </source>
</evidence>
<dbReference type="AlphaFoldDB" id="A0AB39VUM4"/>
<dbReference type="RefSeq" id="WP_369790336.1">
    <property type="nucleotide sequence ID" value="NZ_CP165628.1"/>
</dbReference>
<feature type="domain" description="Amidohydrolase-related" evidence="2">
    <location>
        <begin position="100"/>
        <end position="300"/>
    </location>
</feature>
<proteinExistence type="predicted"/>
<dbReference type="EMBL" id="CP165628">
    <property type="protein sequence ID" value="XDU74100.1"/>
    <property type="molecule type" value="Genomic_DNA"/>
</dbReference>
<reference evidence="3" key="1">
    <citation type="submission" date="2024-07" db="EMBL/GenBank/DDBJ databases">
        <authorList>
            <person name="Biller S.J."/>
        </authorList>
    </citation>
    <scope>NUCLEOTIDE SEQUENCE</scope>
    <source>
        <strain evidence="3">WC2420</strain>
    </source>
</reference>
<dbReference type="GO" id="GO:0016831">
    <property type="term" value="F:carboxy-lyase activity"/>
    <property type="evidence" value="ECO:0007669"/>
    <property type="project" value="InterPro"/>
</dbReference>
<name>A0AB39VUM4_9GAMM</name>
<dbReference type="PANTHER" id="PTHR21240:SF19">
    <property type="entry name" value="CATALYTIC_ HYDROLASE"/>
    <property type="match status" value="1"/>
</dbReference>
<protein>
    <submittedName>
        <fullName evidence="3">Amidohydrolase family protein</fullName>
    </submittedName>
</protein>
<dbReference type="InterPro" id="IPR032465">
    <property type="entry name" value="ACMSD"/>
</dbReference>
<gene>
    <name evidence="3" type="ORF">AB3G37_08535</name>
</gene>
<dbReference type="InterPro" id="IPR032466">
    <property type="entry name" value="Metal_Hydrolase"/>
</dbReference>
<dbReference type="SUPFAM" id="SSF51556">
    <property type="entry name" value="Metallo-dependent hydrolases"/>
    <property type="match status" value="1"/>
</dbReference>
<organism evidence="3">
    <name type="scientific">Rouxiella sp. WC2420</name>
    <dbReference type="NCBI Taxonomy" id="3234145"/>
    <lineage>
        <taxon>Bacteria</taxon>
        <taxon>Pseudomonadati</taxon>
        <taxon>Pseudomonadota</taxon>
        <taxon>Gammaproteobacteria</taxon>
        <taxon>Enterobacterales</taxon>
        <taxon>Yersiniaceae</taxon>
        <taxon>Rouxiella</taxon>
    </lineage>
</organism>
<keyword evidence="1" id="KW-0456">Lyase</keyword>
<dbReference type="InterPro" id="IPR006680">
    <property type="entry name" value="Amidohydro-rel"/>
</dbReference>
<dbReference type="Gene3D" id="3.20.20.140">
    <property type="entry name" value="Metal-dependent hydrolases"/>
    <property type="match status" value="1"/>
</dbReference>
<accession>A0AB39VUM4</accession>
<evidence type="ECO:0000313" key="3">
    <source>
        <dbReference type="EMBL" id="XDU74100.1"/>
    </source>
</evidence>
<sequence length="315" mass="35585">MPYTVIDTHINVASDKLVPEKFLYDQAVNLQNKMQALGDRIEINKLLDKLKSYYQDHNGDHLVSEMGHSGIHQGILIAPDFSYLYPSVLTPEESIELHEKICARYPGRFHVFAGIDPRYGSDGITLFHNKVKSGSVHGLKVYPLCGFSPSDKRLFPYYEICEAYGLPVLSHSGPGWQDLNYSFGNPVLIDEAARRFRGVNFILGHGAIYNFHESSYLAVYRENVYLDCSGFANLGSNSLWISHLKNTFKCGFNHKILFGTSWPAYKMTLSNKRIMDIMFSEDGPLTELKEKEVGMIMGKNLLRILSVSDKGEQNG</sequence>
<dbReference type="Pfam" id="PF04909">
    <property type="entry name" value="Amidohydro_2"/>
    <property type="match status" value="1"/>
</dbReference>
<evidence type="ECO:0000259" key="2">
    <source>
        <dbReference type="Pfam" id="PF04909"/>
    </source>
</evidence>
<dbReference type="GO" id="GO:0016787">
    <property type="term" value="F:hydrolase activity"/>
    <property type="evidence" value="ECO:0007669"/>
    <property type="project" value="InterPro"/>
</dbReference>
<dbReference type="PANTHER" id="PTHR21240">
    <property type="entry name" value="2-AMINO-3-CARBOXYLMUCONATE-6-SEMIALDEHYDE DECARBOXYLASE"/>
    <property type="match status" value="1"/>
</dbReference>